<protein>
    <submittedName>
        <fullName evidence="3">Predicted protein</fullName>
    </submittedName>
</protein>
<feature type="compositionally biased region" description="Basic residues" evidence="1">
    <location>
        <begin position="84"/>
        <end position="106"/>
    </location>
</feature>
<dbReference type="GeneID" id="8851200"/>
<dbReference type="AlphaFoldDB" id="D2VGK2"/>
<reference evidence="3 4" key="1">
    <citation type="journal article" date="2010" name="Cell">
        <title>The genome of Naegleria gruberi illuminates early eukaryotic versatility.</title>
        <authorList>
            <person name="Fritz-Laylin L.K."/>
            <person name="Prochnik S.E."/>
            <person name="Ginger M.L."/>
            <person name="Dacks J.B."/>
            <person name="Carpenter M.L."/>
            <person name="Field M.C."/>
            <person name="Kuo A."/>
            <person name="Paredez A."/>
            <person name="Chapman J."/>
            <person name="Pham J."/>
            <person name="Shu S."/>
            <person name="Neupane R."/>
            <person name="Cipriano M."/>
            <person name="Mancuso J."/>
            <person name="Tu H."/>
            <person name="Salamov A."/>
            <person name="Lindquist E."/>
            <person name="Shapiro H."/>
            <person name="Lucas S."/>
            <person name="Grigoriev I.V."/>
            <person name="Cande W.Z."/>
            <person name="Fulton C."/>
            <person name="Rokhsar D.S."/>
            <person name="Dawson S.C."/>
        </authorList>
    </citation>
    <scope>NUCLEOTIDE SEQUENCE [LARGE SCALE GENOMIC DNA]</scope>
    <source>
        <strain evidence="3 4">NEG-M</strain>
    </source>
</reference>
<dbReference type="Proteomes" id="UP000006671">
    <property type="component" value="Unassembled WGS sequence"/>
</dbReference>
<dbReference type="EMBL" id="GG738870">
    <property type="protein sequence ID" value="EFC43980.1"/>
    <property type="molecule type" value="Genomic_DNA"/>
</dbReference>
<feature type="chain" id="PRO_5003038637" evidence="2">
    <location>
        <begin position="28"/>
        <end position="114"/>
    </location>
</feature>
<feature type="signal peptide" evidence="2">
    <location>
        <begin position="1"/>
        <end position="27"/>
    </location>
</feature>
<dbReference type="KEGG" id="ngr:NAEGRDRAFT_68008"/>
<feature type="region of interest" description="Disordered" evidence="1">
    <location>
        <begin position="84"/>
        <end position="114"/>
    </location>
</feature>
<proteinExistence type="predicted"/>
<sequence length="114" mass="13469">MKRFVSILLIALTLAILALSFTSGVSAEESTTAASTLSLFKLNKKLNKYIDTYGRKRRGLKKFGKKRIIRKKIDVYGKKRRLNKKRRIDTYRKKNRKNRRGGKKYKKVDLYKRK</sequence>
<evidence type="ECO:0000256" key="2">
    <source>
        <dbReference type="SAM" id="SignalP"/>
    </source>
</evidence>
<gene>
    <name evidence="3" type="ORF">NAEGRDRAFT_68008</name>
</gene>
<evidence type="ECO:0000256" key="1">
    <source>
        <dbReference type="SAM" id="MobiDB-lite"/>
    </source>
</evidence>
<keyword evidence="2" id="KW-0732">Signal</keyword>
<name>D2VGK2_NAEGR</name>
<keyword evidence="4" id="KW-1185">Reference proteome</keyword>
<evidence type="ECO:0000313" key="4">
    <source>
        <dbReference type="Proteomes" id="UP000006671"/>
    </source>
</evidence>
<dbReference type="InParanoid" id="D2VGK2"/>
<dbReference type="RefSeq" id="XP_002676724.1">
    <property type="nucleotide sequence ID" value="XM_002676678.1"/>
</dbReference>
<organism evidence="4">
    <name type="scientific">Naegleria gruberi</name>
    <name type="common">Amoeba</name>
    <dbReference type="NCBI Taxonomy" id="5762"/>
    <lineage>
        <taxon>Eukaryota</taxon>
        <taxon>Discoba</taxon>
        <taxon>Heterolobosea</taxon>
        <taxon>Tetramitia</taxon>
        <taxon>Eutetramitia</taxon>
        <taxon>Vahlkampfiidae</taxon>
        <taxon>Naegleria</taxon>
    </lineage>
</organism>
<evidence type="ECO:0000313" key="3">
    <source>
        <dbReference type="EMBL" id="EFC43980.1"/>
    </source>
</evidence>
<accession>D2VGK2</accession>